<dbReference type="EMBL" id="VAUV01000004">
    <property type="protein sequence ID" value="TLD71599.1"/>
    <property type="molecule type" value="Genomic_DNA"/>
</dbReference>
<feature type="domain" description="Transposase IS4-like" evidence="1">
    <location>
        <begin position="177"/>
        <end position="348"/>
    </location>
</feature>
<dbReference type="InterPro" id="IPR002559">
    <property type="entry name" value="Transposase_11"/>
</dbReference>
<dbReference type="OrthoDB" id="7327264at2"/>
<dbReference type="Pfam" id="PF01609">
    <property type="entry name" value="DDE_Tnp_1"/>
    <property type="match status" value="1"/>
</dbReference>
<comment type="caution">
    <text evidence="2">The sequence shown here is derived from an EMBL/GenBank/DDBJ whole genome shotgun (WGS) entry which is preliminary data.</text>
</comment>
<accession>A0A5R8KJ04</accession>
<dbReference type="PANTHER" id="PTHR33258">
    <property type="entry name" value="TRANSPOSASE INSL FOR INSERTION SEQUENCE ELEMENT IS186A-RELATED"/>
    <property type="match status" value="1"/>
</dbReference>
<protein>
    <submittedName>
        <fullName evidence="2">Transposase</fullName>
    </submittedName>
</protein>
<dbReference type="InterPro" id="IPR012337">
    <property type="entry name" value="RNaseH-like_sf"/>
</dbReference>
<gene>
    <name evidence="2" type="ORF">FEM03_05505</name>
</gene>
<name>A0A5R8KJ04_9BACT</name>
<dbReference type="SUPFAM" id="SSF53098">
    <property type="entry name" value="Ribonuclease H-like"/>
    <property type="match status" value="1"/>
</dbReference>
<proteinExistence type="predicted"/>
<reference evidence="2 3" key="1">
    <citation type="submission" date="2019-05" db="EMBL/GenBank/DDBJ databases">
        <title>Verrucobacter flavum gen. nov., sp. nov. a new member of the family Verrucomicrobiaceae.</title>
        <authorList>
            <person name="Szuroczki S."/>
            <person name="Abbaszade G."/>
            <person name="Szabo A."/>
            <person name="Felfoldi T."/>
            <person name="Schumann P."/>
            <person name="Boka K."/>
            <person name="Keki Z."/>
            <person name="Toumi M."/>
            <person name="Toth E."/>
        </authorList>
    </citation>
    <scope>NUCLEOTIDE SEQUENCE [LARGE SCALE GENOMIC DNA]</scope>
    <source>
        <strain evidence="2 3">MG-N-17</strain>
    </source>
</reference>
<sequence>MLSLDGVARRPNFFMPTTATLANAFFAPLHLALQASSSSRSCPSLSDQDWLSIGTLRVLQDHPSGRAFLLHLASSNSLKPIASSLFFAGLASRRRGLLCAEVNTHLCSILARQLPDELADCPSLAGFDIYAGDGHYHAAACHDITDAKSQNRRAVGHFFTLNLRSHALSYLTGADAVGRKREHDMRALKRMDKETLRHDAPKGRNVIYVWDKAGIDFRAWYNWKQSAGIYFISREKDNMKLTVNAVRPWDTSSSMNAGVQADELAGSSNGVQLRRVTYQDAMQGTTYTFITNEMTLEPGVIAHLYKMRWDIEKVFDELKNKLQERKAWASSAVAKAMQAQFLCITHNLLMLYEQQVEQEHGITNEAEQSRRAKRLEEVKSSLQNRGLSLPALQQSIQRFTQRSVKFIRWIRCYLFFTGCYQQALSHLRRVYATL</sequence>
<dbReference type="GO" id="GO:0006313">
    <property type="term" value="P:DNA transposition"/>
    <property type="evidence" value="ECO:0007669"/>
    <property type="project" value="InterPro"/>
</dbReference>
<evidence type="ECO:0000313" key="2">
    <source>
        <dbReference type="EMBL" id="TLD71599.1"/>
    </source>
</evidence>
<dbReference type="AlphaFoldDB" id="A0A5R8KJ04"/>
<evidence type="ECO:0000313" key="3">
    <source>
        <dbReference type="Proteomes" id="UP000306196"/>
    </source>
</evidence>
<dbReference type="Proteomes" id="UP000306196">
    <property type="component" value="Unassembled WGS sequence"/>
</dbReference>
<dbReference type="GO" id="GO:0004803">
    <property type="term" value="F:transposase activity"/>
    <property type="evidence" value="ECO:0007669"/>
    <property type="project" value="InterPro"/>
</dbReference>
<organism evidence="2 3">
    <name type="scientific">Phragmitibacter flavus</name>
    <dbReference type="NCBI Taxonomy" id="2576071"/>
    <lineage>
        <taxon>Bacteria</taxon>
        <taxon>Pseudomonadati</taxon>
        <taxon>Verrucomicrobiota</taxon>
        <taxon>Verrucomicrobiia</taxon>
        <taxon>Verrucomicrobiales</taxon>
        <taxon>Verrucomicrobiaceae</taxon>
        <taxon>Phragmitibacter</taxon>
    </lineage>
</organism>
<keyword evidence="3" id="KW-1185">Reference proteome</keyword>
<evidence type="ECO:0000259" key="1">
    <source>
        <dbReference type="Pfam" id="PF01609"/>
    </source>
</evidence>
<dbReference type="PANTHER" id="PTHR33258:SF1">
    <property type="entry name" value="TRANSPOSASE INSL FOR INSERTION SEQUENCE ELEMENT IS186A-RELATED"/>
    <property type="match status" value="1"/>
</dbReference>
<dbReference type="GO" id="GO:0003677">
    <property type="term" value="F:DNA binding"/>
    <property type="evidence" value="ECO:0007669"/>
    <property type="project" value="InterPro"/>
</dbReference>